<dbReference type="PROSITE" id="PS50801">
    <property type="entry name" value="STAS"/>
    <property type="match status" value="1"/>
</dbReference>
<sequence length="257" mass="28698">MNTEFQYDDLPLPAFRLNEKLSVVNCSEEALRLFGKVSSFLEIVDEASANKARKMLASGMAVEKFELNVIAQPSKLILADVFAKWDSQFSLSVILVPKDDELAGIVQQLAQLRSRLNETDYDLFLEKERTADLLQQVQELSAPCIQLDSMRLLIPVFGELSREKVEAVSARLLENIYQVNAETTIMDFTAITKITSQGLTSLESLLQTISVMGTESIICGVKPSHAKKLHHLQSLMYVKFASSLQEVIALRPETSKS</sequence>
<dbReference type="InterPro" id="IPR036513">
    <property type="entry name" value="STAS_dom_sf"/>
</dbReference>
<evidence type="ECO:0000259" key="1">
    <source>
        <dbReference type="PROSITE" id="PS50801"/>
    </source>
</evidence>
<dbReference type="AlphaFoldDB" id="A0A098EIP8"/>
<feature type="domain" description="STAS" evidence="1">
    <location>
        <begin position="152"/>
        <end position="251"/>
    </location>
</feature>
<dbReference type="Proteomes" id="UP000043699">
    <property type="component" value="Unassembled WGS sequence"/>
</dbReference>
<gene>
    <name evidence="2" type="ORF">BN1080_01091</name>
</gene>
<accession>A0A098EIP8</accession>
<keyword evidence="3" id="KW-1185">Reference proteome</keyword>
<dbReference type="STRING" id="1499687.BN1080_01091"/>
<dbReference type="InterPro" id="IPR002645">
    <property type="entry name" value="STAS_dom"/>
</dbReference>
<dbReference type="Gene3D" id="3.30.750.24">
    <property type="entry name" value="STAS domain"/>
    <property type="match status" value="1"/>
</dbReference>
<dbReference type="PANTHER" id="PTHR33745:SF1">
    <property type="entry name" value="RSBT ANTAGONIST PROTEIN RSBS"/>
    <property type="match status" value="1"/>
</dbReference>
<proteinExistence type="predicted"/>
<dbReference type="SUPFAM" id="SSF52091">
    <property type="entry name" value="SpoIIaa-like"/>
    <property type="match status" value="1"/>
</dbReference>
<evidence type="ECO:0000313" key="2">
    <source>
        <dbReference type="EMBL" id="CEG22169.1"/>
    </source>
</evidence>
<dbReference type="RefSeq" id="WP_052650891.1">
    <property type="nucleotide sequence ID" value="NZ_CCXS01000001.1"/>
</dbReference>
<dbReference type="CDD" id="cd07041">
    <property type="entry name" value="STAS_RsbR_RsbS_like"/>
    <property type="match status" value="1"/>
</dbReference>
<dbReference type="PANTHER" id="PTHR33745">
    <property type="entry name" value="RSBT ANTAGONIST PROTEIN RSBS-RELATED"/>
    <property type="match status" value="1"/>
</dbReference>
<protein>
    <recommendedName>
        <fullName evidence="1">STAS domain-containing protein</fullName>
    </recommendedName>
</protein>
<evidence type="ECO:0000313" key="3">
    <source>
        <dbReference type="Proteomes" id="UP000043699"/>
    </source>
</evidence>
<organism evidence="2 3">
    <name type="scientific">Planococcus massiliensis</name>
    <dbReference type="NCBI Taxonomy" id="1499687"/>
    <lineage>
        <taxon>Bacteria</taxon>
        <taxon>Bacillati</taxon>
        <taxon>Bacillota</taxon>
        <taxon>Bacilli</taxon>
        <taxon>Bacillales</taxon>
        <taxon>Caryophanaceae</taxon>
        <taxon>Planococcus</taxon>
    </lineage>
</organism>
<dbReference type="Pfam" id="PF01740">
    <property type="entry name" value="STAS"/>
    <property type="match status" value="1"/>
</dbReference>
<reference evidence="2 3" key="1">
    <citation type="submission" date="2014-09" db="EMBL/GenBank/DDBJ databases">
        <authorList>
            <person name="Urmite Genomes Urmite Genomes"/>
        </authorList>
    </citation>
    <scope>NUCLEOTIDE SEQUENCE [LARGE SCALE GENOMIC DNA]</scope>
    <source>
        <strain evidence="2 3">ES2</strain>
    </source>
</reference>
<name>A0A098EIP8_9BACL</name>
<dbReference type="OrthoDB" id="2624594at2"/>
<dbReference type="EMBL" id="CCXS01000001">
    <property type="protein sequence ID" value="CEG22169.1"/>
    <property type="molecule type" value="Genomic_DNA"/>
</dbReference>
<dbReference type="InterPro" id="IPR051932">
    <property type="entry name" value="Bact_StressResp_Reg"/>
</dbReference>